<proteinExistence type="predicted"/>
<dbReference type="EMBL" id="JPKZ01001927">
    <property type="protein sequence ID" value="KHN79336.1"/>
    <property type="molecule type" value="Genomic_DNA"/>
</dbReference>
<feature type="compositionally biased region" description="Polar residues" evidence="1">
    <location>
        <begin position="46"/>
        <end position="57"/>
    </location>
</feature>
<feature type="compositionally biased region" description="Polar residues" evidence="1">
    <location>
        <begin position="363"/>
        <end position="373"/>
    </location>
</feature>
<feature type="region of interest" description="Disordered" evidence="1">
    <location>
        <begin position="1"/>
        <end position="31"/>
    </location>
</feature>
<sequence length="868" mass="93817">MSALGESTTSGSVSATDEISTPSAIGSFEKSSGFYERRVPGDSIAVNDSITPSSISTTEHRGVSEENTVPGNASTENTSETSNISTSEKSDVAKEVNIPTTGTTVDDTGVPYDTSTLERGSVLSEVAALSKASVDDASTPSNVSASKKSEVNVEDIAHDNTSVINDTRTLNKTNVPQEDTVIGQLPTNASIPEESAKPSVSGQLPTNASVPEGSAKPSVIGQLPTNASIPEGSAKPSVIGQLPTNASTPERSAKPSVIGQLPTNASIPEGSAKPSVTGQLPTDASIPEGSAKPSVIGQLPTNASISEGSAKPSIIGQLPTNASIPKGSAKPSDVSATAEVIDASTTTEPTTTANNITNISGTQPTPSNKTTPNKYSLVEGIKLNGSGIRRRGKKTKEECERLASLGSEAYMLTKNGTCITIGKVTAAYADPSQTYNTYVTKDVNVTKAVKDFRKKCPPNQYFTYNATSGDQKVIYTFIPMEIASYKKMGYRGEKGRYSSYYYRSKKCQQLCPKSHTFFVMSQQDLTNVIDAIQAYNRLSPAKNETLREYNMGFYFKKNNLSTWEDGTPYVNNIWPNFPSDIKGINSHSCVNLDITTGQPYLGNCYVEYDTVICERRCVKGYVTTIMTGLFALMINILMEGSRIDNLSNIVDVEQCKRSCNDVNCDGFTIMPNKSCLFYSQITQIKHGSNVRLSENYIRLTPKTLGLVNSEINCSYSEMAPMEIIQRNHSLKTVAHDIATCGISACNNGSEAFSMDEANAECTLYDRMEMICDISEKEKRNFIRSPGKTCANRNPIEDAIRLFNKFSPPQNQTLRIFCTGFCFQNGGGSYWDGGDPYIKSVWPNFPDNTPDITEWSCVALNTTTVFVYL</sequence>
<gene>
    <name evidence="2" type="ORF">Tcan_04464</name>
</gene>
<feature type="compositionally biased region" description="Low complexity" evidence="1">
    <location>
        <begin position="99"/>
        <end position="111"/>
    </location>
</feature>
<dbReference type="InterPro" id="IPR016187">
    <property type="entry name" value="CTDL_fold"/>
</dbReference>
<feature type="compositionally biased region" description="Low complexity" evidence="1">
    <location>
        <begin position="72"/>
        <end position="87"/>
    </location>
</feature>
<feature type="compositionally biased region" description="Polar residues" evidence="1">
    <location>
        <begin position="198"/>
        <end position="209"/>
    </location>
</feature>
<accession>A0A0B2V7D6</accession>
<evidence type="ECO:0000313" key="2">
    <source>
        <dbReference type="EMBL" id="KHN79336.1"/>
    </source>
</evidence>
<dbReference type="AlphaFoldDB" id="A0A0B2V7D6"/>
<reference evidence="2 3" key="1">
    <citation type="submission" date="2014-11" db="EMBL/GenBank/DDBJ databases">
        <title>Genetic blueprint of the zoonotic pathogen Toxocara canis.</title>
        <authorList>
            <person name="Zhu X.-Q."/>
            <person name="Korhonen P.K."/>
            <person name="Cai H."/>
            <person name="Young N.D."/>
            <person name="Nejsum P."/>
            <person name="von Samson-Himmelstjerna G."/>
            <person name="Boag P.R."/>
            <person name="Tan P."/>
            <person name="Li Q."/>
            <person name="Min J."/>
            <person name="Yang Y."/>
            <person name="Wang X."/>
            <person name="Fang X."/>
            <person name="Hall R.S."/>
            <person name="Hofmann A."/>
            <person name="Sternberg P.W."/>
            <person name="Jex A.R."/>
            <person name="Gasser R.B."/>
        </authorList>
    </citation>
    <scope>NUCLEOTIDE SEQUENCE [LARGE SCALE GENOMIC DNA]</scope>
    <source>
        <strain evidence="2">PN_DK_2014</strain>
    </source>
</reference>
<evidence type="ECO:0000313" key="3">
    <source>
        <dbReference type="Proteomes" id="UP000031036"/>
    </source>
</evidence>
<protein>
    <recommendedName>
        <fullName evidence="4">C-type lectin domain-containing protein</fullName>
    </recommendedName>
</protein>
<feature type="region of interest" description="Disordered" evidence="1">
    <location>
        <begin position="43"/>
        <end position="116"/>
    </location>
</feature>
<dbReference type="Proteomes" id="UP000031036">
    <property type="component" value="Unassembled WGS sequence"/>
</dbReference>
<feature type="region of interest" description="Disordered" evidence="1">
    <location>
        <begin position="130"/>
        <end position="154"/>
    </location>
</feature>
<feature type="compositionally biased region" description="Polar residues" evidence="1">
    <location>
        <begin position="1"/>
        <end position="24"/>
    </location>
</feature>
<evidence type="ECO:0000256" key="1">
    <source>
        <dbReference type="SAM" id="MobiDB-lite"/>
    </source>
</evidence>
<organism evidence="2 3">
    <name type="scientific">Toxocara canis</name>
    <name type="common">Canine roundworm</name>
    <dbReference type="NCBI Taxonomy" id="6265"/>
    <lineage>
        <taxon>Eukaryota</taxon>
        <taxon>Metazoa</taxon>
        <taxon>Ecdysozoa</taxon>
        <taxon>Nematoda</taxon>
        <taxon>Chromadorea</taxon>
        <taxon>Rhabditida</taxon>
        <taxon>Spirurina</taxon>
        <taxon>Ascaridomorpha</taxon>
        <taxon>Ascaridoidea</taxon>
        <taxon>Toxocaridae</taxon>
        <taxon>Toxocara</taxon>
    </lineage>
</organism>
<feature type="region of interest" description="Disordered" evidence="1">
    <location>
        <begin position="190"/>
        <end position="373"/>
    </location>
</feature>
<name>A0A0B2V7D6_TOXCA</name>
<evidence type="ECO:0008006" key="4">
    <source>
        <dbReference type="Google" id="ProtNLM"/>
    </source>
</evidence>
<keyword evidence="3" id="KW-1185">Reference proteome</keyword>
<feature type="compositionally biased region" description="Low complexity" evidence="1">
    <location>
        <begin position="343"/>
        <end position="362"/>
    </location>
</feature>
<dbReference type="SUPFAM" id="SSF56436">
    <property type="entry name" value="C-type lectin-like"/>
    <property type="match status" value="1"/>
</dbReference>
<feature type="compositionally biased region" description="Polar residues" evidence="1">
    <location>
        <begin position="136"/>
        <end position="146"/>
    </location>
</feature>
<comment type="caution">
    <text evidence="2">The sequence shown here is derived from an EMBL/GenBank/DDBJ whole genome shotgun (WGS) entry which is preliminary data.</text>
</comment>